<sequence length="72" mass="8321">MAFSWLGFADKRSRRLNNGGYKQEIDIFTFNTKVGGTLVFLCGKQGKLNIIKMNLKILSQQQKSVWYFVKTN</sequence>
<accession>J3MZV5</accession>
<reference evidence="1" key="2">
    <citation type="submission" date="2013-04" db="UniProtKB">
        <authorList>
            <consortium name="EnsemblPlants"/>
        </authorList>
    </citation>
    <scope>IDENTIFICATION</scope>
</reference>
<dbReference type="HOGENOM" id="CLU_2729777_0_0_1"/>
<dbReference type="EnsemblPlants" id="OB09G25340.1">
    <property type="protein sequence ID" value="OB09G25340.1"/>
    <property type="gene ID" value="OB09G25340"/>
</dbReference>
<keyword evidence="2" id="KW-1185">Reference proteome</keyword>
<protein>
    <submittedName>
        <fullName evidence="1">Uncharacterized protein</fullName>
    </submittedName>
</protein>
<organism evidence="1">
    <name type="scientific">Oryza brachyantha</name>
    <name type="common">malo sina</name>
    <dbReference type="NCBI Taxonomy" id="4533"/>
    <lineage>
        <taxon>Eukaryota</taxon>
        <taxon>Viridiplantae</taxon>
        <taxon>Streptophyta</taxon>
        <taxon>Embryophyta</taxon>
        <taxon>Tracheophyta</taxon>
        <taxon>Spermatophyta</taxon>
        <taxon>Magnoliopsida</taxon>
        <taxon>Liliopsida</taxon>
        <taxon>Poales</taxon>
        <taxon>Poaceae</taxon>
        <taxon>BOP clade</taxon>
        <taxon>Oryzoideae</taxon>
        <taxon>Oryzeae</taxon>
        <taxon>Oryzinae</taxon>
        <taxon>Oryza</taxon>
    </lineage>
</organism>
<evidence type="ECO:0000313" key="1">
    <source>
        <dbReference type="EnsemblPlants" id="OB09G25340.1"/>
    </source>
</evidence>
<proteinExistence type="predicted"/>
<dbReference type="Proteomes" id="UP000006038">
    <property type="component" value="Chromosome 9"/>
</dbReference>
<dbReference type="AlphaFoldDB" id="J3MZV5"/>
<reference evidence="1" key="1">
    <citation type="journal article" date="2013" name="Nat. Commun.">
        <title>Whole-genome sequencing of Oryza brachyantha reveals mechanisms underlying Oryza genome evolution.</title>
        <authorList>
            <person name="Chen J."/>
            <person name="Huang Q."/>
            <person name="Gao D."/>
            <person name="Wang J."/>
            <person name="Lang Y."/>
            <person name="Liu T."/>
            <person name="Li B."/>
            <person name="Bai Z."/>
            <person name="Luis Goicoechea J."/>
            <person name="Liang C."/>
            <person name="Chen C."/>
            <person name="Zhang W."/>
            <person name="Sun S."/>
            <person name="Liao Y."/>
            <person name="Zhang X."/>
            <person name="Yang L."/>
            <person name="Song C."/>
            <person name="Wang M."/>
            <person name="Shi J."/>
            <person name="Liu G."/>
            <person name="Liu J."/>
            <person name="Zhou H."/>
            <person name="Zhou W."/>
            <person name="Yu Q."/>
            <person name="An N."/>
            <person name="Chen Y."/>
            <person name="Cai Q."/>
            <person name="Wang B."/>
            <person name="Liu B."/>
            <person name="Min J."/>
            <person name="Huang Y."/>
            <person name="Wu H."/>
            <person name="Li Z."/>
            <person name="Zhang Y."/>
            <person name="Yin Y."/>
            <person name="Song W."/>
            <person name="Jiang J."/>
            <person name="Jackson S.A."/>
            <person name="Wing R.A."/>
            <person name="Wang J."/>
            <person name="Chen M."/>
        </authorList>
    </citation>
    <scope>NUCLEOTIDE SEQUENCE [LARGE SCALE GENOMIC DNA]</scope>
    <source>
        <strain evidence="1">cv. IRGC 101232</strain>
    </source>
</reference>
<name>J3MZV5_ORYBR</name>
<evidence type="ECO:0000313" key="2">
    <source>
        <dbReference type="Proteomes" id="UP000006038"/>
    </source>
</evidence>
<dbReference type="Gramene" id="OB09G25340.1">
    <property type="protein sequence ID" value="OB09G25340.1"/>
    <property type="gene ID" value="OB09G25340"/>
</dbReference>